<reference evidence="3 4" key="1">
    <citation type="journal article" date="2024" name="Plant J.">
        <title>Genome sequences and population genomics reveal climatic adaptation and genomic divergence between two closely related sweetgum species.</title>
        <authorList>
            <person name="Xu W.Q."/>
            <person name="Ren C.Q."/>
            <person name="Zhang X.Y."/>
            <person name="Comes H.P."/>
            <person name="Liu X.H."/>
            <person name="Li Y.G."/>
            <person name="Kettle C.J."/>
            <person name="Jalonen R."/>
            <person name="Gaisberger H."/>
            <person name="Ma Y.Z."/>
            <person name="Qiu Y.X."/>
        </authorList>
    </citation>
    <scope>NUCLEOTIDE SEQUENCE [LARGE SCALE GENOMIC DNA]</scope>
    <source>
        <strain evidence="3">Hangzhou</strain>
    </source>
</reference>
<evidence type="ECO:0000313" key="3">
    <source>
        <dbReference type="EMBL" id="KAK9290894.1"/>
    </source>
</evidence>
<protein>
    <recommendedName>
        <fullName evidence="5">Thaumatin-like protein</fullName>
    </recommendedName>
</protein>
<dbReference type="Proteomes" id="UP001415857">
    <property type="component" value="Unassembled WGS sequence"/>
</dbReference>
<proteinExistence type="predicted"/>
<feature type="chain" id="PRO_5043020494" description="Thaumatin-like protein" evidence="2">
    <location>
        <begin position="22"/>
        <end position="126"/>
    </location>
</feature>
<feature type="disulfide bond" evidence="1">
    <location>
        <begin position="94"/>
        <end position="101"/>
    </location>
</feature>
<dbReference type="EMBL" id="JBBPBK010000002">
    <property type="protein sequence ID" value="KAK9290894.1"/>
    <property type="molecule type" value="Genomic_DNA"/>
</dbReference>
<keyword evidence="2" id="KW-0732">Signal</keyword>
<dbReference type="InterPro" id="IPR001938">
    <property type="entry name" value="Thaumatin"/>
</dbReference>
<evidence type="ECO:0008006" key="5">
    <source>
        <dbReference type="Google" id="ProtNLM"/>
    </source>
</evidence>
<name>A0AAP0S8A3_LIQFO</name>
<dbReference type="SMART" id="SM00205">
    <property type="entry name" value="THN"/>
    <property type="match status" value="1"/>
</dbReference>
<organism evidence="3 4">
    <name type="scientific">Liquidambar formosana</name>
    <name type="common">Formosan gum</name>
    <dbReference type="NCBI Taxonomy" id="63359"/>
    <lineage>
        <taxon>Eukaryota</taxon>
        <taxon>Viridiplantae</taxon>
        <taxon>Streptophyta</taxon>
        <taxon>Embryophyta</taxon>
        <taxon>Tracheophyta</taxon>
        <taxon>Spermatophyta</taxon>
        <taxon>Magnoliopsida</taxon>
        <taxon>eudicotyledons</taxon>
        <taxon>Gunneridae</taxon>
        <taxon>Pentapetalae</taxon>
        <taxon>Saxifragales</taxon>
        <taxon>Altingiaceae</taxon>
        <taxon>Liquidambar</taxon>
    </lineage>
</organism>
<dbReference type="SUPFAM" id="SSF49870">
    <property type="entry name" value="Osmotin, thaumatin-like protein"/>
    <property type="match status" value="1"/>
</dbReference>
<evidence type="ECO:0000256" key="1">
    <source>
        <dbReference type="PIRSR" id="PIRSR002703-1"/>
    </source>
</evidence>
<feature type="disulfide bond" evidence="1">
    <location>
        <begin position="78"/>
        <end position="88"/>
    </location>
</feature>
<sequence length="126" mass="13331">MEARELFVLTLAIFCLSGIHSATFTFTNKCSYPVWPGTLMGGGGAQLSSTGFELASSASMTLDVPAPWTGRFWGRTLCFTDSTGKFTCSTADDCGSGQVACNGASAIPPASLVELTLAAKWWTRFL</sequence>
<gene>
    <name evidence="3" type="ORF">L1049_009073</name>
</gene>
<accession>A0AAP0S8A3</accession>
<dbReference type="AlphaFoldDB" id="A0AAP0S8A3"/>
<evidence type="ECO:0000313" key="4">
    <source>
        <dbReference type="Proteomes" id="UP001415857"/>
    </source>
</evidence>
<dbReference type="PROSITE" id="PS51367">
    <property type="entry name" value="THAUMATIN_2"/>
    <property type="match status" value="1"/>
</dbReference>
<comment type="caution">
    <text evidence="3">The sequence shown here is derived from an EMBL/GenBank/DDBJ whole genome shotgun (WGS) entry which is preliminary data.</text>
</comment>
<keyword evidence="4" id="KW-1185">Reference proteome</keyword>
<dbReference type="InterPro" id="IPR037176">
    <property type="entry name" value="Osmotin/thaumatin-like_sf"/>
</dbReference>
<dbReference type="Gene3D" id="2.60.110.10">
    <property type="entry name" value="Thaumatin"/>
    <property type="match status" value="1"/>
</dbReference>
<evidence type="ECO:0000256" key="2">
    <source>
        <dbReference type="SAM" id="SignalP"/>
    </source>
</evidence>
<dbReference type="PANTHER" id="PTHR31048">
    <property type="entry name" value="OS03G0233200 PROTEIN"/>
    <property type="match status" value="1"/>
</dbReference>
<keyword evidence="1" id="KW-1015">Disulfide bond</keyword>
<feature type="signal peptide" evidence="2">
    <location>
        <begin position="1"/>
        <end position="21"/>
    </location>
</feature>
<dbReference type="Pfam" id="PF00314">
    <property type="entry name" value="Thaumatin"/>
    <property type="match status" value="1"/>
</dbReference>
<dbReference type="PRINTS" id="PR00347">
    <property type="entry name" value="THAUMATIN"/>
</dbReference>
<dbReference type="PIRSF" id="PIRSF002703">
    <property type="entry name" value="Thaumatin"/>
    <property type="match status" value="1"/>
</dbReference>